<dbReference type="Proteomes" id="UP000024635">
    <property type="component" value="Unassembled WGS sequence"/>
</dbReference>
<evidence type="ECO:0000313" key="2">
    <source>
        <dbReference type="Proteomes" id="UP000024635"/>
    </source>
</evidence>
<evidence type="ECO:0000313" key="1">
    <source>
        <dbReference type="EMBL" id="EYC32420.1"/>
    </source>
</evidence>
<keyword evidence="2" id="KW-1185">Reference proteome</keyword>
<name>A0A016VYD4_9BILA</name>
<accession>A0A016VYD4</accession>
<dbReference type="AlphaFoldDB" id="A0A016VYD4"/>
<sequence length="95" mass="11157">MEPLDHLAENFKKFQNPLPKDGVFFGFFRRFFLKFNVHLCAQQLECVQPMWDFRAQSRADTLPLKAALTEFLVLEIPQNFMVFREDELIDSDGTA</sequence>
<protein>
    <submittedName>
        <fullName evidence="1">Uncharacterized protein</fullName>
    </submittedName>
</protein>
<organism evidence="1 2">
    <name type="scientific">Ancylostoma ceylanicum</name>
    <dbReference type="NCBI Taxonomy" id="53326"/>
    <lineage>
        <taxon>Eukaryota</taxon>
        <taxon>Metazoa</taxon>
        <taxon>Ecdysozoa</taxon>
        <taxon>Nematoda</taxon>
        <taxon>Chromadorea</taxon>
        <taxon>Rhabditida</taxon>
        <taxon>Rhabditina</taxon>
        <taxon>Rhabditomorpha</taxon>
        <taxon>Strongyloidea</taxon>
        <taxon>Ancylostomatidae</taxon>
        <taxon>Ancylostomatinae</taxon>
        <taxon>Ancylostoma</taxon>
    </lineage>
</organism>
<comment type="caution">
    <text evidence="1">The sequence shown here is derived from an EMBL/GenBank/DDBJ whole genome shotgun (WGS) entry which is preliminary data.</text>
</comment>
<proteinExistence type="predicted"/>
<gene>
    <name evidence="1" type="primary">Acey_s0003.g1561</name>
    <name evidence="1" type="ORF">Y032_0003g1561</name>
</gene>
<reference evidence="2" key="1">
    <citation type="journal article" date="2015" name="Nat. Genet.">
        <title>The genome and transcriptome of the zoonotic hookworm Ancylostoma ceylanicum identify infection-specific gene families.</title>
        <authorList>
            <person name="Schwarz E.M."/>
            <person name="Hu Y."/>
            <person name="Antoshechkin I."/>
            <person name="Miller M.M."/>
            <person name="Sternberg P.W."/>
            <person name="Aroian R.V."/>
        </authorList>
    </citation>
    <scope>NUCLEOTIDE SEQUENCE</scope>
    <source>
        <strain evidence="2">HY135</strain>
    </source>
</reference>
<dbReference type="EMBL" id="JARK01001339">
    <property type="protein sequence ID" value="EYC32420.1"/>
    <property type="molecule type" value="Genomic_DNA"/>
</dbReference>